<dbReference type="PROSITE" id="PS51119">
    <property type="entry name" value="TAFH"/>
    <property type="match status" value="1"/>
</dbReference>
<proteinExistence type="predicted"/>
<dbReference type="PROSITE" id="PS50865">
    <property type="entry name" value="ZF_MYND_2"/>
    <property type="match status" value="1"/>
</dbReference>
<dbReference type="FunCoup" id="A0A6P8YQ25">
    <property type="interactions" value="324"/>
</dbReference>
<feature type="domain" description="MYND-type" evidence="12">
    <location>
        <begin position="465"/>
        <end position="501"/>
    </location>
</feature>
<dbReference type="AlphaFoldDB" id="A0A6P8YQ25"/>
<dbReference type="GO" id="GO:0006351">
    <property type="term" value="P:DNA-templated transcription"/>
    <property type="evidence" value="ECO:0007669"/>
    <property type="project" value="InterPro"/>
</dbReference>
<dbReference type="InterPro" id="IPR003894">
    <property type="entry name" value="TAFH_NHR1"/>
</dbReference>
<evidence type="ECO:0000256" key="6">
    <source>
        <dbReference type="ARBA" id="ARBA00023015"/>
    </source>
</evidence>
<keyword evidence="10" id="KW-0175">Coiled coil</keyword>
<comment type="subcellular location">
    <subcellularLocation>
        <location evidence="1">Nucleus</location>
    </subcellularLocation>
</comment>
<dbReference type="GO" id="GO:0005634">
    <property type="term" value="C:nucleus"/>
    <property type="evidence" value="ECO:0007669"/>
    <property type="project" value="UniProtKB-SubCell"/>
</dbReference>
<dbReference type="OrthoDB" id="2951111at2759"/>
<dbReference type="PRINTS" id="PR01875">
    <property type="entry name" value="ETOFAMILY"/>
</dbReference>
<dbReference type="Pfam" id="PF01753">
    <property type="entry name" value="zf-MYND"/>
    <property type="match status" value="1"/>
</dbReference>
<evidence type="ECO:0000313" key="15">
    <source>
        <dbReference type="RefSeq" id="XP_034239011.1"/>
    </source>
</evidence>
<reference evidence="15" key="1">
    <citation type="submission" date="2025-08" db="UniProtKB">
        <authorList>
            <consortium name="RefSeq"/>
        </authorList>
    </citation>
    <scope>IDENTIFICATION</scope>
    <source>
        <tissue evidence="15">Total insect</tissue>
    </source>
</reference>
<dbReference type="InterPro" id="IPR013289">
    <property type="entry name" value="CBFA2T1/2/3"/>
</dbReference>
<dbReference type="SUPFAM" id="SSF158553">
    <property type="entry name" value="TAFH domain-like"/>
    <property type="match status" value="1"/>
</dbReference>
<feature type="compositionally biased region" description="Low complexity" evidence="11">
    <location>
        <begin position="288"/>
        <end position="298"/>
    </location>
</feature>
<evidence type="ECO:0000256" key="11">
    <source>
        <dbReference type="SAM" id="MobiDB-lite"/>
    </source>
</evidence>
<dbReference type="InterPro" id="IPR014896">
    <property type="entry name" value="NHR2"/>
</dbReference>
<gene>
    <name evidence="15" type="primary">LOC117643934</name>
</gene>
<dbReference type="RefSeq" id="XP_034239011.1">
    <property type="nucleotide sequence ID" value="XM_034383120.1"/>
</dbReference>
<evidence type="ECO:0000256" key="10">
    <source>
        <dbReference type="SAM" id="Coils"/>
    </source>
</evidence>
<dbReference type="InterPro" id="IPR002893">
    <property type="entry name" value="Znf_MYND"/>
</dbReference>
<keyword evidence="5" id="KW-0862">Zinc</keyword>
<dbReference type="Gene3D" id="1.20.120.1110">
    <property type="entry name" value="TAFH/NHR1 domain"/>
    <property type="match status" value="1"/>
</dbReference>
<feature type="compositionally biased region" description="Basic and acidic residues" evidence="11">
    <location>
        <begin position="243"/>
        <end position="268"/>
    </location>
</feature>
<evidence type="ECO:0000256" key="5">
    <source>
        <dbReference type="ARBA" id="ARBA00022833"/>
    </source>
</evidence>
<evidence type="ECO:0000256" key="4">
    <source>
        <dbReference type="ARBA" id="ARBA00022771"/>
    </source>
</evidence>
<dbReference type="PANTHER" id="PTHR10379">
    <property type="entry name" value="MTG8 ETO EIGHT TWENTY ONE PROTEIN"/>
    <property type="match status" value="1"/>
</dbReference>
<evidence type="ECO:0000256" key="3">
    <source>
        <dbReference type="ARBA" id="ARBA00022723"/>
    </source>
</evidence>
<feature type="compositionally biased region" description="Basic and acidic residues" evidence="11">
    <location>
        <begin position="21"/>
        <end position="31"/>
    </location>
</feature>
<dbReference type="Proteomes" id="UP000515158">
    <property type="component" value="Unplaced"/>
</dbReference>
<name>A0A6P8YQ25_THRPL</name>
<keyword evidence="8" id="KW-0539">Nucleus</keyword>
<evidence type="ECO:0000313" key="14">
    <source>
        <dbReference type="Proteomes" id="UP000515158"/>
    </source>
</evidence>
<feature type="region of interest" description="Disordered" evidence="11">
    <location>
        <begin position="237"/>
        <end position="311"/>
    </location>
</feature>
<feature type="compositionally biased region" description="Basic and acidic residues" evidence="11">
    <location>
        <begin position="48"/>
        <end position="62"/>
    </location>
</feature>
<dbReference type="Pfam" id="PF08788">
    <property type="entry name" value="NHR2"/>
    <property type="match status" value="1"/>
</dbReference>
<evidence type="ECO:0000256" key="8">
    <source>
        <dbReference type="ARBA" id="ARBA00023242"/>
    </source>
</evidence>
<feature type="domain" description="TAFH" evidence="13">
    <location>
        <begin position="94"/>
        <end position="189"/>
    </location>
</feature>
<dbReference type="SUPFAM" id="SSF144232">
    <property type="entry name" value="HIT/MYND zinc finger-like"/>
    <property type="match status" value="1"/>
</dbReference>
<sequence>MGKKLNCKACLLNGGSPGPGPDRHDRHDRHAGGASPPGQPLALSLSLWDRERSGRDGRDGRDGSGSAAGATPGATPGAAAATAAGTAFSSASAARSHAKMKRFLSTLVQFGSDISADTGERVRALVFSLVANGLSVEEFQHSLQEVTNFPLRGFVLPFLRGQLPALQRELHGLAKASGESALQYLRHHEHLLLDPASVSPAGEGVLNIFHADGKDAAKRPASDSLEEAEEAENLSAWAKRAHTSLDRTDRDRAVDRPVERPERTERALVRGGGVVHPRARHIPPPPHLQAQLHPQHPAQHAKEAEERRNNEDEWKNINVMLNCVLSMVEKTKHALVILQQRSTVPADGAAHENGVVALTAAGAAGAAVVSRQIKAAVDDIMARTLQDTEERIAELKRRAEETVNEVRRQAVLEIQRAVAAAEAQAAELMAAERVNLERRLDAVAAVAHNGHSPPADRLAHTANNCWNCGRKAQETCSGCNVARYCGSFCQHKDWETHHQVCALRGAAVQMEMKHCLTFPLYDCFNLINVRL</sequence>
<feature type="compositionally biased region" description="Low complexity" evidence="11">
    <location>
        <begin position="64"/>
        <end position="78"/>
    </location>
</feature>
<dbReference type="GO" id="GO:0003714">
    <property type="term" value="F:transcription corepressor activity"/>
    <property type="evidence" value="ECO:0007669"/>
    <property type="project" value="InterPro"/>
</dbReference>
<evidence type="ECO:0000259" key="13">
    <source>
        <dbReference type="PROSITE" id="PS51119"/>
    </source>
</evidence>
<evidence type="ECO:0000256" key="1">
    <source>
        <dbReference type="ARBA" id="ARBA00004123"/>
    </source>
</evidence>
<evidence type="ECO:0000259" key="12">
    <source>
        <dbReference type="PROSITE" id="PS50865"/>
    </source>
</evidence>
<accession>A0A6P8YQ25</accession>
<evidence type="ECO:0000256" key="2">
    <source>
        <dbReference type="ARBA" id="ARBA00022491"/>
    </source>
</evidence>
<keyword evidence="6" id="KW-0805">Transcription regulation</keyword>
<feature type="region of interest" description="Disordered" evidence="11">
    <location>
        <begin position="11"/>
        <end position="78"/>
    </location>
</feature>
<dbReference type="Pfam" id="PF07531">
    <property type="entry name" value="TAFH"/>
    <property type="match status" value="1"/>
</dbReference>
<dbReference type="InterPro" id="IPR037249">
    <property type="entry name" value="TAFH/NHR1_dom_sf"/>
</dbReference>
<dbReference type="Gene3D" id="6.10.250.230">
    <property type="match status" value="1"/>
</dbReference>
<keyword evidence="3" id="KW-0479">Metal-binding</keyword>
<keyword evidence="4 9" id="KW-0863">Zinc-finger</keyword>
<protein>
    <submittedName>
        <fullName evidence="15">Protein CBFA2T3</fullName>
    </submittedName>
</protein>
<dbReference type="SMART" id="SM00549">
    <property type="entry name" value="TAFH"/>
    <property type="match status" value="1"/>
</dbReference>
<organism evidence="15">
    <name type="scientific">Thrips palmi</name>
    <name type="common">Melon thrips</name>
    <dbReference type="NCBI Taxonomy" id="161013"/>
    <lineage>
        <taxon>Eukaryota</taxon>
        <taxon>Metazoa</taxon>
        <taxon>Ecdysozoa</taxon>
        <taxon>Arthropoda</taxon>
        <taxon>Hexapoda</taxon>
        <taxon>Insecta</taxon>
        <taxon>Pterygota</taxon>
        <taxon>Neoptera</taxon>
        <taxon>Paraneoptera</taxon>
        <taxon>Thysanoptera</taxon>
        <taxon>Terebrantia</taxon>
        <taxon>Thripoidea</taxon>
        <taxon>Thripidae</taxon>
        <taxon>Thrips</taxon>
    </lineage>
</organism>
<feature type="coiled-coil region" evidence="10">
    <location>
        <begin position="378"/>
        <end position="431"/>
    </location>
</feature>
<keyword evidence="2" id="KW-0678">Repressor</keyword>
<keyword evidence="7" id="KW-0804">Transcription</keyword>
<dbReference type="Gene3D" id="6.10.140.2220">
    <property type="match status" value="1"/>
</dbReference>
<dbReference type="PANTHER" id="PTHR10379:SF14">
    <property type="entry name" value="NERVY, ISOFORM D"/>
    <property type="match status" value="1"/>
</dbReference>
<dbReference type="InParanoid" id="A0A6P8YQ25"/>
<evidence type="ECO:0000256" key="7">
    <source>
        <dbReference type="ARBA" id="ARBA00023163"/>
    </source>
</evidence>
<dbReference type="CTD" id="37886"/>
<keyword evidence="14" id="KW-1185">Reference proteome</keyword>
<dbReference type="GeneID" id="117643934"/>
<dbReference type="KEGG" id="tpal:117643934"/>
<dbReference type="GO" id="GO:0008270">
    <property type="term" value="F:zinc ion binding"/>
    <property type="evidence" value="ECO:0007669"/>
    <property type="project" value="UniProtKB-KW"/>
</dbReference>
<evidence type="ECO:0000256" key="9">
    <source>
        <dbReference type="PROSITE-ProRule" id="PRU00134"/>
    </source>
</evidence>
<feature type="compositionally biased region" description="Basic and acidic residues" evidence="11">
    <location>
        <begin position="300"/>
        <end position="311"/>
    </location>
</feature>